<organism evidence="5 6">
    <name type="scientific">Ophiocordyceps polyrhachis-furcata BCC 54312</name>
    <dbReference type="NCBI Taxonomy" id="1330021"/>
    <lineage>
        <taxon>Eukaryota</taxon>
        <taxon>Fungi</taxon>
        <taxon>Dikarya</taxon>
        <taxon>Ascomycota</taxon>
        <taxon>Pezizomycotina</taxon>
        <taxon>Sordariomycetes</taxon>
        <taxon>Hypocreomycetidae</taxon>
        <taxon>Hypocreales</taxon>
        <taxon>Ophiocordycipitaceae</taxon>
        <taxon>Ophiocordyceps</taxon>
    </lineage>
</organism>
<dbReference type="SMART" id="SM00248">
    <property type="entry name" value="ANK"/>
    <property type="match status" value="13"/>
</dbReference>
<dbReference type="OrthoDB" id="4927741at2759"/>
<keyword evidence="6" id="KW-1185">Reference proteome</keyword>
<comment type="caution">
    <text evidence="5">The sequence shown here is derived from an EMBL/GenBank/DDBJ whole genome shotgun (WGS) entry which is preliminary data.</text>
</comment>
<feature type="repeat" description="ANK" evidence="3">
    <location>
        <begin position="372"/>
        <end position="404"/>
    </location>
</feature>
<dbReference type="Gene3D" id="1.25.40.20">
    <property type="entry name" value="Ankyrin repeat-containing domain"/>
    <property type="match status" value="4"/>
</dbReference>
<dbReference type="STRING" id="1330021.A0A367L4X0"/>
<dbReference type="Proteomes" id="UP000253664">
    <property type="component" value="Unassembled WGS sequence"/>
</dbReference>
<feature type="repeat" description="ANK" evidence="3">
    <location>
        <begin position="178"/>
        <end position="210"/>
    </location>
</feature>
<evidence type="ECO:0000313" key="6">
    <source>
        <dbReference type="Proteomes" id="UP000253664"/>
    </source>
</evidence>
<dbReference type="PRINTS" id="PR01415">
    <property type="entry name" value="ANKYRIN"/>
</dbReference>
<evidence type="ECO:0000256" key="2">
    <source>
        <dbReference type="ARBA" id="ARBA00023043"/>
    </source>
</evidence>
<reference evidence="5 6" key="1">
    <citation type="journal article" date="2015" name="BMC Genomics">
        <title>Insights from the genome of Ophiocordyceps polyrhachis-furcata to pathogenicity and host specificity in insect fungi.</title>
        <authorList>
            <person name="Wichadakul D."/>
            <person name="Kobmoo N."/>
            <person name="Ingsriswang S."/>
            <person name="Tangphatsornruang S."/>
            <person name="Chantasingh D."/>
            <person name="Luangsa-ard J.J."/>
            <person name="Eurwilaichitr L."/>
        </authorList>
    </citation>
    <scope>NUCLEOTIDE SEQUENCE [LARGE SCALE GENOMIC DNA]</scope>
    <source>
        <strain evidence="5 6">BCC 54312</strain>
    </source>
</reference>
<feature type="repeat" description="ANK" evidence="3">
    <location>
        <begin position="405"/>
        <end position="436"/>
    </location>
</feature>
<evidence type="ECO:0000256" key="3">
    <source>
        <dbReference type="PROSITE-ProRule" id="PRU00023"/>
    </source>
</evidence>
<protein>
    <submittedName>
        <fullName evidence="5">Uncharacterized protein</fullName>
    </submittedName>
</protein>
<dbReference type="EMBL" id="LKCN02000014">
    <property type="protein sequence ID" value="RCI09475.1"/>
    <property type="molecule type" value="Genomic_DNA"/>
</dbReference>
<feature type="repeat" description="ANK" evidence="3">
    <location>
        <begin position="473"/>
        <end position="505"/>
    </location>
</feature>
<dbReference type="PANTHER" id="PTHR24198">
    <property type="entry name" value="ANKYRIN REPEAT AND PROTEIN KINASE DOMAIN-CONTAINING PROTEIN"/>
    <property type="match status" value="1"/>
</dbReference>
<dbReference type="PANTHER" id="PTHR24198:SF165">
    <property type="entry name" value="ANKYRIN REPEAT-CONTAINING PROTEIN-RELATED"/>
    <property type="match status" value="1"/>
</dbReference>
<keyword evidence="2 3" id="KW-0040">ANK repeat</keyword>
<dbReference type="Pfam" id="PF13857">
    <property type="entry name" value="Ank_5"/>
    <property type="match status" value="1"/>
</dbReference>
<dbReference type="AlphaFoldDB" id="A0A367L4X0"/>
<feature type="repeat" description="ANK" evidence="3">
    <location>
        <begin position="145"/>
        <end position="177"/>
    </location>
</feature>
<evidence type="ECO:0000256" key="4">
    <source>
        <dbReference type="SAM" id="MobiDB-lite"/>
    </source>
</evidence>
<dbReference type="PROSITE" id="PS50297">
    <property type="entry name" value="ANK_REP_REGION"/>
    <property type="match status" value="7"/>
</dbReference>
<gene>
    <name evidence="5" type="ORF">L249_3995</name>
</gene>
<feature type="region of interest" description="Disordered" evidence="4">
    <location>
        <begin position="665"/>
        <end position="697"/>
    </location>
</feature>
<name>A0A367L4X0_9HYPO</name>
<feature type="compositionally biased region" description="Acidic residues" evidence="4">
    <location>
        <begin position="667"/>
        <end position="686"/>
    </location>
</feature>
<proteinExistence type="predicted"/>
<keyword evidence="1" id="KW-0677">Repeat</keyword>
<evidence type="ECO:0000313" key="5">
    <source>
        <dbReference type="EMBL" id="RCI09475.1"/>
    </source>
</evidence>
<accession>A0A367L4X0</accession>
<dbReference type="Pfam" id="PF12796">
    <property type="entry name" value="Ank_2"/>
    <property type="match status" value="3"/>
</dbReference>
<dbReference type="InterPro" id="IPR036770">
    <property type="entry name" value="Ankyrin_rpt-contain_sf"/>
</dbReference>
<dbReference type="InterPro" id="IPR002110">
    <property type="entry name" value="Ankyrin_rpt"/>
</dbReference>
<feature type="repeat" description="ANK" evidence="3">
    <location>
        <begin position="211"/>
        <end position="243"/>
    </location>
</feature>
<evidence type="ECO:0000256" key="1">
    <source>
        <dbReference type="ARBA" id="ARBA00022737"/>
    </source>
</evidence>
<dbReference type="PROSITE" id="PS50088">
    <property type="entry name" value="ANK_REPEAT"/>
    <property type="match status" value="9"/>
</dbReference>
<feature type="repeat" description="ANK" evidence="3">
    <location>
        <begin position="43"/>
        <end position="75"/>
    </location>
</feature>
<feature type="repeat" description="ANK" evidence="3">
    <location>
        <begin position="343"/>
        <end position="371"/>
    </location>
</feature>
<sequence length="847" mass="93139">MENKVNADDGLLLRLGARLGHVPFVENMLFSLSKEKVNDTDELGNTALHEAAANGRLTQVQNLIDYGADVSARNQMGREPLHLAVENGHHATADHLLLHDEVSPASEDCNCQTPLHLAVIARREQAVLVILSKISDDIVNIKDTHSRTALFYAVRNHDMAIVSRLLQAGADIEESFHNGRTLLHQMILYGDTAAVAILTDAGANIEAPDSKGLTPLYLAAQAGHIEIFELLRRRGAKKDAVYGEHGQVLLHRAIVDGSLTAFRLILNTYSFEEMEKEGPSLVYAAAERNQRQIAFELAAYSCYREEKHGFCAYAVGKADATTAAILYEVGCFPGYGGDILSHPLYMAVSSNHELVARALVAAGADVQATNDKGDTLLHQAAREDNKDAVELLIELDADVNAHDGLGRTPLHIAAKHGPSVVKTLIDAEADLAVQDSQKQTALHAAASQGDVRVLASLITNNRFNWLKNIVDERGQTALHLCTEHDKFEAAWMLIDEGLDVDVKDEDGQTALHIAAAKGRSRIVQRLLAAGADVDATDNLGRSPAYLARSCSGSFEIMGDLRDGRGIELIPATQSEYFTHLHHFAKHRLRHVVYADDPVVDELAKDVTVTVPRFRKRHADLLSESDAAGLAKLMLYDFVICNDAAPRAAPSKDKADLSGTTVHAAAADDWENDSTGDEASENNDPEQTENQSSETLEDNPHLFTKLIDQVLEPMVINKIQKRHFYRPLIVLVITDGERDGSPHWAFGDATNQCEEYLADRKIGRDSVVFLHSDVSRDLVACSLLRMLMEDETLTEFACFSPQGLWDIVSALAFPRRDVDTSVSRFNAELVRVLLNPKFDLLQTFKKRE</sequence>
<feature type="repeat" description="ANK" evidence="3">
    <location>
        <begin position="506"/>
        <end position="538"/>
    </location>
</feature>
<dbReference type="SUPFAM" id="SSF48403">
    <property type="entry name" value="Ankyrin repeat"/>
    <property type="match status" value="3"/>
</dbReference>